<keyword evidence="2" id="KW-1133">Transmembrane helix</keyword>
<gene>
    <name evidence="3" type="ORF">ACFP0N_34625</name>
</gene>
<comment type="caution">
    <text evidence="3">The sequence shown here is derived from an EMBL/GenBank/DDBJ whole genome shotgun (WGS) entry which is preliminary data.</text>
</comment>
<dbReference type="Proteomes" id="UP001596067">
    <property type="component" value="Unassembled WGS sequence"/>
</dbReference>
<protein>
    <submittedName>
        <fullName evidence="3">Uncharacterized protein</fullName>
    </submittedName>
</protein>
<keyword evidence="2" id="KW-0812">Transmembrane</keyword>
<dbReference type="RefSeq" id="WP_313761940.1">
    <property type="nucleotide sequence ID" value="NZ_JBHSOD010000072.1"/>
</dbReference>
<keyword evidence="2" id="KW-0472">Membrane</keyword>
<proteinExistence type="predicted"/>
<evidence type="ECO:0000256" key="2">
    <source>
        <dbReference type="SAM" id="Phobius"/>
    </source>
</evidence>
<evidence type="ECO:0000313" key="3">
    <source>
        <dbReference type="EMBL" id="MFC5890108.1"/>
    </source>
</evidence>
<feature type="region of interest" description="Disordered" evidence="1">
    <location>
        <begin position="117"/>
        <end position="138"/>
    </location>
</feature>
<keyword evidence="4" id="KW-1185">Reference proteome</keyword>
<organism evidence="3 4">
    <name type="scientific">Kitasatospora aburaviensis</name>
    <dbReference type="NCBI Taxonomy" id="67265"/>
    <lineage>
        <taxon>Bacteria</taxon>
        <taxon>Bacillati</taxon>
        <taxon>Actinomycetota</taxon>
        <taxon>Actinomycetes</taxon>
        <taxon>Kitasatosporales</taxon>
        <taxon>Streptomycetaceae</taxon>
        <taxon>Kitasatospora</taxon>
    </lineage>
</organism>
<feature type="transmembrane region" description="Helical" evidence="2">
    <location>
        <begin position="55"/>
        <end position="74"/>
    </location>
</feature>
<accession>A0ABW1FA88</accession>
<sequence length="150" mass="15103">MGAETDEEVTAGAAAGPPLAGTALVIAVTVIALWLGLLAWLAFSADASDVTWSRLLVVLGSVEAVAFAAIGALFGTTVQRQRVADLTARTEAAESRADANATAALNGHRLAAAVQATRAPGGGPGAEQLSADGRSGKDPLLELANRLFPD</sequence>
<evidence type="ECO:0000313" key="4">
    <source>
        <dbReference type="Proteomes" id="UP001596067"/>
    </source>
</evidence>
<name>A0ABW1FA88_9ACTN</name>
<evidence type="ECO:0000256" key="1">
    <source>
        <dbReference type="SAM" id="MobiDB-lite"/>
    </source>
</evidence>
<reference evidence="4" key="1">
    <citation type="journal article" date="2019" name="Int. J. Syst. Evol. Microbiol.">
        <title>The Global Catalogue of Microorganisms (GCM) 10K type strain sequencing project: providing services to taxonomists for standard genome sequencing and annotation.</title>
        <authorList>
            <consortium name="The Broad Institute Genomics Platform"/>
            <consortium name="The Broad Institute Genome Sequencing Center for Infectious Disease"/>
            <person name="Wu L."/>
            <person name="Ma J."/>
        </authorList>
    </citation>
    <scope>NUCLEOTIDE SEQUENCE [LARGE SCALE GENOMIC DNA]</scope>
    <source>
        <strain evidence="4">CGMCC 4.1469</strain>
    </source>
</reference>
<dbReference type="EMBL" id="JBHSOD010000072">
    <property type="protein sequence ID" value="MFC5890108.1"/>
    <property type="molecule type" value="Genomic_DNA"/>
</dbReference>
<feature type="transmembrane region" description="Helical" evidence="2">
    <location>
        <begin position="20"/>
        <end position="43"/>
    </location>
</feature>